<dbReference type="Proteomes" id="UP001220324">
    <property type="component" value="Unassembled WGS sequence"/>
</dbReference>
<feature type="compositionally biased region" description="Polar residues" evidence="1">
    <location>
        <begin position="395"/>
        <end position="427"/>
    </location>
</feature>
<evidence type="ECO:0000313" key="3">
    <source>
        <dbReference type="Proteomes" id="UP001220324"/>
    </source>
</evidence>
<feature type="compositionally biased region" description="Basic and acidic residues" evidence="1">
    <location>
        <begin position="211"/>
        <end position="224"/>
    </location>
</feature>
<feature type="compositionally biased region" description="Basic residues" evidence="1">
    <location>
        <begin position="259"/>
        <end position="269"/>
    </location>
</feature>
<feature type="compositionally biased region" description="Basic residues" evidence="1">
    <location>
        <begin position="48"/>
        <end position="85"/>
    </location>
</feature>
<feature type="compositionally biased region" description="Acidic residues" evidence="1">
    <location>
        <begin position="225"/>
        <end position="234"/>
    </location>
</feature>
<feature type="compositionally biased region" description="Low complexity" evidence="1">
    <location>
        <begin position="235"/>
        <end position="249"/>
    </location>
</feature>
<proteinExistence type="predicted"/>
<reference evidence="2 3" key="1">
    <citation type="journal article" date="2023" name="IMA Fungus">
        <title>Comparative genomic study of the Penicillium genus elucidates a diverse pangenome and 15 lateral gene transfer events.</title>
        <authorList>
            <person name="Petersen C."/>
            <person name="Sorensen T."/>
            <person name="Nielsen M.R."/>
            <person name="Sondergaard T.E."/>
            <person name="Sorensen J.L."/>
            <person name="Fitzpatrick D.A."/>
            <person name="Frisvad J.C."/>
            <person name="Nielsen K.L."/>
        </authorList>
    </citation>
    <scope>NUCLEOTIDE SEQUENCE [LARGE SCALE GENOMIC DNA]</scope>
    <source>
        <strain evidence="2 3">IBT 35679</strain>
    </source>
</reference>
<feature type="compositionally biased region" description="Basic and acidic residues" evidence="1">
    <location>
        <begin position="99"/>
        <end position="139"/>
    </location>
</feature>
<feature type="region of interest" description="Disordered" evidence="1">
    <location>
        <begin position="383"/>
        <end position="429"/>
    </location>
</feature>
<dbReference type="EMBL" id="JAQIZZ010000007">
    <property type="protein sequence ID" value="KAJ5532482.1"/>
    <property type="molecule type" value="Genomic_DNA"/>
</dbReference>
<evidence type="ECO:0000313" key="2">
    <source>
        <dbReference type="EMBL" id="KAJ5532482.1"/>
    </source>
</evidence>
<keyword evidence="3" id="KW-1185">Reference proteome</keyword>
<feature type="compositionally biased region" description="Polar residues" evidence="1">
    <location>
        <begin position="32"/>
        <end position="47"/>
    </location>
</feature>
<gene>
    <name evidence="2" type="ORF">N7494_009034</name>
</gene>
<protein>
    <submittedName>
        <fullName evidence="2">Uncharacterized protein</fullName>
    </submittedName>
</protein>
<feature type="compositionally biased region" description="Basic and acidic residues" evidence="1">
    <location>
        <begin position="287"/>
        <end position="297"/>
    </location>
</feature>
<feature type="compositionally biased region" description="Polar residues" evidence="1">
    <location>
        <begin position="144"/>
        <end position="153"/>
    </location>
</feature>
<feature type="compositionally biased region" description="Basic and acidic residues" evidence="1">
    <location>
        <begin position="311"/>
        <end position="326"/>
    </location>
</feature>
<dbReference type="AlphaFoldDB" id="A0AAD6CP21"/>
<comment type="caution">
    <text evidence="2">The sequence shown here is derived from an EMBL/GenBank/DDBJ whole genome shotgun (WGS) entry which is preliminary data.</text>
</comment>
<accession>A0AAD6CP21</accession>
<evidence type="ECO:0000256" key="1">
    <source>
        <dbReference type="SAM" id="MobiDB-lite"/>
    </source>
</evidence>
<name>A0AAD6CP21_9EURO</name>
<organism evidence="2 3">
    <name type="scientific">Penicillium frequentans</name>
    <dbReference type="NCBI Taxonomy" id="3151616"/>
    <lineage>
        <taxon>Eukaryota</taxon>
        <taxon>Fungi</taxon>
        <taxon>Dikarya</taxon>
        <taxon>Ascomycota</taxon>
        <taxon>Pezizomycotina</taxon>
        <taxon>Eurotiomycetes</taxon>
        <taxon>Eurotiomycetidae</taxon>
        <taxon>Eurotiales</taxon>
        <taxon>Aspergillaceae</taxon>
        <taxon>Penicillium</taxon>
    </lineage>
</organism>
<feature type="region of interest" description="Disordered" evidence="1">
    <location>
        <begin position="17"/>
        <end position="344"/>
    </location>
</feature>
<sequence length="776" mass="85836">MKITEKATYAAVVAGTAASAGESMAIEEQNTESHTSELVRSPASSSASRHKVHAENRRKHQLQKERRKQYNKKKAYFIGRRRRGRNAIANPDSHTVQAIHDDDTHVDDTHADDTHADDTHADDTHADDTHADDTVHNDPHSPLLDSTATSSEFPSPETFEIQSQDRPPSPSPKSSSPFVMSTNNAAKDKPPEVARGSMMGASLALSDGEVDTQRKVDTRLFDRPEVDDDRESDSESSSSALSSPTALTPVGEGPICRDLRKKNKYRSRGIGHGLRPSEKNKASKVGETSRVDPHSNEDAPQEVAISNVDLPSRDAQTRTQAKKPDLKITVPAARTSESDSSSMAGLSKVLSSNITAVQAEGQHDVNASSASSAKSAPPVIVVSKPEGHTRYGSGETPNPSSSGYSMTSIQPESPYSITPTASPSGYSMKSLPPESPYSSVLVPSATETYTSIPKGAFFWDLTTEGFPCAKAGCQKICAQWDGQSCICPACGPLSKIRYCKKEHLREAVREHWPVCGYFSFQQYVKTSSIQDEVMAGPPMIPSIYNSPSLERHRQALWFSTAQSEGDYFIFSDRAEQITKNLPAGHEDVRCTGKLLVATRWSSSAEKDKFRRCLAVCLLASVHVDDLVDYVYRMIRDNLRSQFEWTHELGEILREQLWLETEVEVEKHYRHACLNEWTGFPPRHCQDPTCVAERKNLLGELGVISGLEHMCQFMEAQHWLLRANRTTHPTCKSIEGRILGEGYGEWVPVQDRTLYRRGEGWDGVGTGPMEYEGPHWR</sequence>